<evidence type="ECO:0000313" key="8">
    <source>
        <dbReference type="EMBL" id="KAG2196553.1"/>
    </source>
</evidence>
<evidence type="ECO:0000256" key="6">
    <source>
        <dbReference type="ARBA" id="ARBA00023242"/>
    </source>
</evidence>
<dbReference type="GO" id="GO:0000978">
    <property type="term" value="F:RNA polymerase II cis-regulatory region sequence-specific DNA binding"/>
    <property type="evidence" value="ECO:0007669"/>
    <property type="project" value="TreeGrafter"/>
</dbReference>
<dbReference type="GO" id="GO:0001006">
    <property type="term" value="F:RNA polymerase III type 3 promoter sequence-specific DNA binding"/>
    <property type="evidence" value="ECO:0007669"/>
    <property type="project" value="TreeGrafter"/>
</dbReference>
<evidence type="ECO:0000256" key="2">
    <source>
        <dbReference type="ARBA" id="ARBA00010410"/>
    </source>
</evidence>
<gene>
    <name evidence="8" type="ORF">INT47_010392</name>
</gene>
<dbReference type="EMBL" id="JAEPRD010000144">
    <property type="protein sequence ID" value="KAG2196553.1"/>
    <property type="molecule type" value="Genomic_DNA"/>
</dbReference>
<comment type="similarity">
    <text evidence="2">Belongs to the SNAPC3/SRD2 family.</text>
</comment>
<dbReference type="GO" id="GO:0006355">
    <property type="term" value="P:regulation of DNA-templated transcription"/>
    <property type="evidence" value="ECO:0007669"/>
    <property type="project" value="InterPro"/>
</dbReference>
<evidence type="ECO:0000313" key="9">
    <source>
        <dbReference type="Proteomes" id="UP000603453"/>
    </source>
</evidence>
<keyword evidence="3" id="KW-0805">Transcription regulation</keyword>
<dbReference type="InterPro" id="IPR001909">
    <property type="entry name" value="KRAB"/>
</dbReference>
<keyword evidence="4" id="KW-0238">DNA-binding</keyword>
<dbReference type="Proteomes" id="UP000603453">
    <property type="component" value="Unassembled WGS sequence"/>
</dbReference>
<organism evidence="8 9">
    <name type="scientific">Mucor saturninus</name>
    <dbReference type="NCBI Taxonomy" id="64648"/>
    <lineage>
        <taxon>Eukaryota</taxon>
        <taxon>Fungi</taxon>
        <taxon>Fungi incertae sedis</taxon>
        <taxon>Mucoromycota</taxon>
        <taxon>Mucoromycotina</taxon>
        <taxon>Mucoromycetes</taxon>
        <taxon>Mucorales</taxon>
        <taxon>Mucorineae</taxon>
        <taxon>Mucoraceae</taxon>
        <taxon>Mucor</taxon>
    </lineage>
</organism>
<dbReference type="PANTHER" id="PTHR13421:SF16">
    <property type="entry name" value="SNRNA-ACTIVATING PROTEIN COMPLEX SUBUNIT 3"/>
    <property type="match status" value="1"/>
</dbReference>
<name>A0A8H7UYA8_9FUNG</name>
<evidence type="ECO:0000259" key="7">
    <source>
        <dbReference type="PROSITE" id="PS50805"/>
    </source>
</evidence>
<dbReference type="PROSITE" id="PS50805">
    <property type="entry name" value="KRAB"/>
    <property type="match status" value="1"/>
</dbReference>
<evidence type="ECO:0000256" key="1">
    <source>
        <dbReference type="ARBA" id="ARBA00004123"/>
    </source>
</evidence>
<comment type="subcellular location">
    <subcellularLocation>
        <location evidence="1">Nucleus</location>
    </subcellularLocation>
</comment>
<evidence type="ECO:0000256" key="3">
    <source>
        <dbReference type="ARBA" id="ARBA00023015"/>
    </source>
</evidence>
<proteinExistence type="inferred from homology"/>
<dbReference type="OrthoDB" id="3437960at2759"/>
<dbReference type="InterPro" id="IPR022042">
    <property type="entry name" value="snRNA-activating_su3"/>
</dbReference>
<comment type="caution">
    <text evidence="8">The sequence shown here is derived from an EMBL/GenBank/DDBJ whole genome shotgun (WGS) entry which is preliminary data.</text>
</comment>
<dbReference type="AlphaFoldDB" id="A0A8H7UYA8"/>
<evidence type="ECO:0000256" key="4">
    <source>
        <dbReference type="ARBA" id="ARBA00023125"/>
    </source>
</evidence>
<evidence type="ECO:0000256" key="5">
    <source>
        <dbReference type="ARBA" id="ARBA00023163"/>
    </source>
</evidence>
<dbReference type="GO" id="GO:0042796">
    <property type="term" value="P:snRNA transcription by RNA polymerase III"/>
    <property type="evidence" value="ECO:0007669"/>
    <property type="project" value="TreeGrafter"/>
</dbReference>
<dbReference type="GO" id="GO:0005634">
    <property type="term" value="C:nucleus"/>
    <property type="evidence" value="ECO:0007669"/>
    <property type="project" value="UniProtKB-SubCell"/>
</dbReference>
<dbReference type="GO" id="GO:0001046">
    <property type="term" value="F:core promoter sequence-specific DNA binding"/>
    <property type="evidence" value="ECO:0007669"/>
    <property type="project" value="TreeGrafter"/>
</dbReference>
<keyword evidence="9" id="KW-1185">Reference proteome</keyword>
<dbReference type="Pfam" id="PF12251">
    <property type="entry name" value="SNAPC3"/>
    <property type="match status" value="1"/>
</dbReference>
<dbReference type="PANTHER" id="PTHR13421">
    <property type="entry name" value="SNRNA-ACTIVATING PROTEIN COMPLEX SUBUNIT 3"/>
    <property type="match status" value="1"/>
</dbReference>
<feature type="domain" description="KRAB" evidence="7">
    <location>
        <begin position="29"/>
        <end position="100"/>
    </location>
</feature>
<accession>A0A8H7UYA8</accession>
<dbReference type="GO" id="GO:0019185">
    <property type="term" value="C:snRNA-activating protein complex"/>
    <property type="evidence" value="ECO:0007669"/>
    <property type="project" value="TreeGrafter"/>
</dbReference>
<protein>
    <recommendedName>
        <fullName evidence="7">KRAB domain-containing protein</fullName>
    </recommendedName>
</protein>
<sequence>MHWWCDSNKMPLSPVEHFQLMTTPNQLTLNFKDLFEQQEAIEKDPVFQAKKNEYKDRVLESKYNLATLSEIFQDPDLISRISTDIHSLITEKERISRVRQYQHLTTTKKPQAKDVSTVNTIAEEEWERIKNLEESRTNLNEYISPIASRKRKYLSMPTTNPPPEIEEPVQQSITAPTTINSELALPSVCITDNSTTNTEQQGDDDPLENSFKETAKLFQQSLLKSIGPKYLYTLLPRQCESSTYKYVKDNYTPHTTVTSDDSKSLEDTLITITIYNPQKTDKKFQEIEILGSQKLSDFRDAMYCLSDFLSNGDKLGQIPTGEIINTSEKKLSPSIIYMDHVFYLDTRLQQQDEYYDELIKSWITRKGVNKGVFKYEKKAMEDAVVKDIPIHIHKPFVFLHQDGCEHMLQFQDVRLLSPSEYQSKSEFPRTTHNLKYDRFKCSMCTIFPATKITEEEVLSGFSPCYFCDKCFVSFHNEHSDVVATDYIGTVRI</sequence>
<dbReference type="GO" id="GO:0042795">
    <property type="term" value="P:snRNA transcription by RNA polymerase II"/>
    <property type="evidence" value="ECO:0007669"/>
    <property type="project" value="TreeGrafter"/>
</dbReference>
<keyword evidence="6" id="KW-0539">Nucleus</keyword>
<reference evidence="8" key="1">
    <citation type="submission" date="2020-12" db="EMBL/GenBank/DDBJ databases">
        <title>Metabolic potential, ecology and presence of endohyphal bacteria is reflected in genomic diversity of Mucoromycotina.</title>
        <authorList>
            <person name="Muszewska A."/>
            <person name="Okrasinska A."/>
            <person name="Steczkiewicz K."/>
            <person name="Drgas O."/>
            <person name="Orlowska M."/>
            <person name="Perlinska-Lenart U."/>
            <person name="Aleksandrzak-Piekarczyk T."/>
            <person name="Szatraj K."/>
            <person name="Zielenkiewicz U."/>
            <person name="Pilsyk S."/>
            <person name="Malc E."/>
            <person name="Mieczkowski P."/>
            <person name="Kruszewska J.S."/>
            <person name="Biernat P."/>
            <person name="Pawlowska J."/>
        </authorList>
    </citation>
    <scope>NUCLEOTIDE SEQUENCE</scope>
    <source>
        <strain evidence="8">WA0000017839</strain>
    </source>
</reference>
<dbReference type="GO" id="GO:0003681">
    <property type="term" value="F:bent DNA binding"/>
    <property type="evidence" value="ECO:0007669"/>
    <property type="project" value="TreeGrafter"/>
</dbReference>
<keyword evidence="5" id="KW-0804">Transcription</keyword>